<organism evidence="7 8">
    <name type="scientific">Neotoma lepida</name>
    <name type="common">Desert woodrat</name>
    <dbReference type="NCBI Taxonomy" id="56216"/>
    <lineage>
        <taxon>Eukaryota</taxon>
        <taxon>Metazoa</taxon>
        <taxon>Chordata</taxon>
        <taxon>Craniata</taxon>
        <taxon>Vertebrata</taxon>
        <taxon>Euteleostomi</taxon>
        <taxon>Mammalia</taxon>
        <taxon>Eutheria</taxon>
        <taxon>Euarchontoglires</taxon>
        <taxon>Glires</taxon>
        <taxon>Rodentia</taxon>
        <taxon>Myomorpha</taxon>
        <taxon>Muroidea</taxon>
        <taxon>Cricetidae</taxon>
        <taxon>Neotominae</taxon>
        <taxon>Neotoma</taxon>
    </lineage>
</organism>
<keyword evidence="3" id="KW-0677">Repeat</keyword>
<keyword evidence="8" id="KW-1185">Reference proteome</keyword>
<dbReference type="SMART" id="SM00181">
    <property type="entry name" value="EGF"/>
    <property type="match status" value="1"/>
</dbReference>
<dbReference type="Gene3D" id="2.10.25.10">
    <property type="entry name" value="Laminin"/>
    <property type="match status" value="2"/>
</dbReference>
<dbReference type="CDD" id="cd00054">
    <property type="entry name" value="EGF_CA"/>
    <property type="match status" value="1"/>
</dbReference>
<dbReference type="PANTHER" id="PTHR24034:SF209">
    <property type="entry name" value="EGF-LIKE DOMAIN-CONTAINING PROTEIN"/>
    <property type="match status" value="1"/>
</dbReference>
<evidence type="ECO:0000259" key="6">
    <source>
        <dbReference type="SMART" id="SM00181"/>
    </source>
</evidence>
<dbReference type="InterPro" id="IPR000742">
    <property type="entry name" value="EGF"/>
</dbReference>
<feature type="domain" description="EGF-like" evidence="6">
    <location>
        <begin position="50"/>
        <end position="86"/>
    </location>
</feature>
<accession>A0A1A6HB42</accession>
<evidence type="ECO:0000256" key="3">
    <source>
        <dbReference type="ARBA" id="ARBA00022737"/>
    </source>
</evidence>
<evidence type="ECO:0000313" key="8">
    <source>
        <dbReference type="Proteomes" id="UP000092124"/>
    </source>
</evidence>
<evidence type="ECO:0000313" key="7">
    <source>
        <dbReference type="EMBL" id="OBS75509.1"/>
    </source>
</evidence>
<name>A0A1A6HB42_NEOLE</name>
<keyword evidence="1" id="KW-0245">EGF-like domain</keyword>
<sequence>GRLYWDESGFRCSNRPVNYAFLPSVGDRSNQCPSGFTLDSVGPFCADEDECTAGNPCSHTCHNAIGAYYCSCPKGLTIAADGRTCQ</sequence>
<dbReference type="InterPro" id="IPR000152">
    <property type="entry name" value="EGF-type_Asp/Asn_hydroxyl_site"/>
</dbReference>
<dbReference type="InterPro" id="IPR018097">
    <property type="entry name" value="EGF_Ca-bd_CS"/>
</dbReference>
<evidence type="ECO:0000259" key="5">
    <source>
        <dbReference type="SMART" id="SM00179"/>
    </source>
</evidence>
<protein>
    <recommendedName>
        <fullName evidence="9">EGF-like domain-containing protein</fullName>
    </recommendedName>
</protein>
<feature type="domain" description="EGF-like calcium-binding" evidence="5">
    <location>
        <begin position="47"/>
        <end position="86"/>
    </location>
</feature>
<feature type="non-terminal residue" evidence="7">
    <location>
        <position position="86"/>
    </location>
</feature>
<dbReference type="SUPFAM" id="SSF57196">
    <property type="entry name" value="EGF/Laminin"/>
    <property type="match status" value="1"/>
</dbReference>
<dbReference type="SMART" id="SM00179">
    <property type="entry name" value="EGF_CA"/>
    <property type="match status" value="1"/>
</dbReference>
<dbReference type="Pfam" id="PF14670">
    <property type="entry name" value="FXa_inhibition"/>
    <property type="match status" value="1"/>
</dbReference>
<dbReference type="PANTHER" id="PTHR24034">
    <property type="entry name" value="EGF-LIKE DOMAIN-CONTAINING PROTEIN"/>
    <property type="match status" value="1"/>
</dbReference>
<evidence type="ECO:0000256" key="4">
    <source>
        <dbReference type="ARBA" id="ARBA00023157"/>
    </source>
</evidence>
<dbReference type="PROSITE" id="PS01187">
    <property type="entry name" value="EGF_CA"/>
    <property type="match status" value="1"/>
</dbReference>
<proteinExistence type="predicted"/>
<comment type="caution">
    <text evidence="7">The sequence shown here is derived from an EMBL/GenBank/DDBJ whole genome shotgun (WGS) entry which is preliminary data.</text>
</comment>
<evidence type="ECO:0000256" key="1">
    <source>
        <dbReference type="ARBA" id="ARBA00022536"/>
    </source>
</evidence>
<dbReference type="Proteomes" id="UP000092124">
    <property type="component" value="Unassembled WGS sequence"/>
</dbReference>
<gene>
    <name evidence="7" type="ORF">A6R68_18039</name>
</gene>
<keyword evidence="4" id="KW-1015">Disulfide bond</keyword>
<dbReference type="EMBL" id="LZPO01037063">
    <property type="protein sequence ID" value="OBS75509.1"/>
    <property type="molecule type" value="Genomic_DNA"/>
</dbReference>
<dbReference type="GO" id="GO:0005509">
    <property type="term" value="F:calcium ion binding"/>
    <property type="evidence" value="ECO:0007669"/>
    <property type="project" value="InterPro"/>
</dbReference>
<dbReference type="InterPro" id="IPR001881">
    <property type="entry name" value="EGF-like_Ca-bd_dom"/>
</dbReference>
<evidence type="ECO:0008006" key="9">
    <source>
        <dbReference type="Google" id="ProtNLM"/>
    </source>
</evidence>
<reference evidence="7 8" key="1">
    <citation type="submission" date="2016-06" db="EMBL/GenBank/DDBJ databases">
        <title>The Draft Genome Sequence and Annotation of the Desert Woodrat Neotoma lepida.</title>
        <authorList>
            <person name="Campbell M."/>
            <person name="Oakeson K.F."/>
            <person name="Yandell M."/>
            <person name="Halpert J.R."/>
            <person name="Dearing D."/>
        </authorList>
    </citation>
    <scope>NUCLEOTIDE SEQUENCE [LARGE SCALE GENOMIC DNA]</scope>
    <source>
        <strain evidence="7">417</strain>
        <tissue evidence="7">Liver</tissue>
    </source>
</reference>
<dbReference type="InterPro" id="IPR050751">
    <property type="entry name" value="ECM_structural_protein"/>
</dbReference>
<dbReference type="PROSITE" id="PS00010">
    <property type="entry name" value="ASX_HYDROXYL"/>
    <property type="match status" value="1"/>
</dbReference>
<evidence type="ECO:0000256" key="2">
    <source>
        <dbReference type="ARBA" id="ARBA00022729"/>
    </source>
</evidence>
<feature type="non-terminal residue" evidence="7">
    <location>
        <position position="1"/>
    </location>
</feature>
<dbReference type="OrthoDB" id="446173at2759"/>
<keyword evidence="2" id="KW-0732">Signal</keyword>
<dbReference type="AlphaFoldDB" id="A0A1A6HB42"/>
<dbReference type="STRING" id="56216.A0A1A6HB42"/>